<dbReference type="KEGG" id="cpy:Cphy_0305"/>
<dbReference type="PANTHER" id="PTHR30033">
    <property type="entry name" value="FLAGELLAR HOOK-ASSOCIATED PROTEIN 1"/>
    <property type="match status" value="1"/>
</dbReference>
<keyword evidence="6" id="KW-0975">Bacterial flagellum</keyword>
<keyword evidence="5" id="KW-0964">Secreted</keyword>
<dbReference type="OrthoDB" id="9802553at2"/>
<evidence type="ECO:0000256" key="3">
    <source>
        <dbReference type="ARBA" id="ARBA00009677"/>
    </source>
</evidence>
<dbReference type="InterPro" id="IPR002371">
    <property type="entry name" value="FlgK"/>
</dbReference>
<dbReference type="Pfam" id="PF00460">
    <property type="entry name" value="Flg_bb_rod"/>
    <property type="match status" value="1"/>
</dbReference>
<keyword evidence="10" id="KW-0966">Cell projection</keyword>
<dbReference type="InterPro" id="IPR053927">
    <property type="entry name" value="FlgK_helical"/>
</dbReference>
<name>A9KSP8_LACP7</name>
<feature type="domain" description="Flagellar basal body rod protein N-terminal" evidence="7">
    <location>
        <begin position="7"/>
        <end position="36"/>
    </location>
</feature>
<evidence type="ECO:0000313" key="10">
    <source>
        <dbReference type="EMBL" id="ABX40692.1"/>
    </source>
</evidence>
<evidence type="ECO:0000313" key="11">
    <source>
        <dbReference type="Proteomes" id="UP000000370"/>
    </source>
</evidence>
<organism evidence="10 11">
    <name type="scientific">Lachnoclostridium phytofermentans (strain ATCC 700394 / DSM 18823 / ISDg)</name>
    <name type="common">Clostridium phytofermentans</name>
    <dbReference type="NCBI Taxonomy" id="357809"/>
    <lineage>
        <taxon>Bacteria</taxon>
        <taxon>Bacillati</taxon>
        <taxon>Bacillota</taxon>
        <taxon>Clostridia</taxon>
        <taxon>Lachnospirales</taxon>
        <taxon>Lachnospiraceae</taxon>
    </lineage>
</organism>
<evidence type="ECO:0000256" key="5">
    <source>
        <dbReference type="ARBA" id="ARBA00022525"/>
    </source>
</evidence>
<dbReference type="GO" id="GO:0005576">
    <property type="term" value="C:extracellular region"/>
    <property type="evidence" value="ECO:0007669"/>
    <property type="project" value="UniProtKB-SubCell"/>
</dbReference>
<protein>
    <recommendedName>
        <fullName evidence="4">Flagellar hook-associated protein 1</fullName>
    </recommendedName>
</protein>
<dbReference type="PRINTS" id="PR01005">
    <property type="entry name" value="FLGHOOKAP1"/>
</dbReference>
<dbReference type="HOGENOM" id="CLU_012762_1_2_9"/>
<dbReference type="RefSeq" id="WP_012198335.1">
    <property type="nucleotide sequence ID" value="NC_010001.1"/>
</dbReference>
<dbReference type="Pfam" id="PF22638">
    <property type="entry name" value="FlgK_D1"/>
    <property type="match status" value="1"/>
</dbReference>
<dbReference type="InterPro" id="IPR010930">
    <property type="entry name" value="Flg_bb/hook_C_dom"/>
</dbReference>
<dbReference type="Proteomes" id="UP000000370">
    <property type="component" value="Chromosome"/>
</dbReference>
<dbReference type="AlphaFoldDB" id="A9KSP8"/>
<dbReference type="GO" id="GO:0044780">
    <property type="term" value="P:bacterial-type flagellum assembly"/>
    <property type="evidence" value="ECO:0007669"/>
    <property type="project" value="InterPro"/>
</dbReference>
<keyword evidence="10" id="KW-0969">Cilium</keyword>
<feature type="domain" description="Flagellar hook-associated protein FlgK helical" evidence="9">
    <location>
        <begin position="100"/>
        <end position="255"/>
    </location>
</feature>
<dbReference type="PANTHER" id="PTHR30033:SF2">
    <property type="entry name" value="FLAGELLAR HOOK PROTEIN"/>
    <property type="match status" value="1"/>
</dbReference>
<dbReference type="eggNOG" id="COG1256">
    <property type="taxonomic scope" value="Bacteria"/>
</dbReference>
<evidence type="ECO:0000259" key="9">
    <source>
        <dbReference type="Pfam" id="PF22638"/>
    </source>
</evidence>
<evidence type="ECO:0000256" key="4">
    <source>
        <dbReference type="ARBA" id="ARBA00016244"/>
    </source>
</evidence>
<evidence type="ECO:0000256" key="2">
    <source>
        <dbReference type="ARBA" id="ARBA00004613"/>
    </source>
</evidence>
<comment type="subcellular location">
    <subcellularLocation>
        <location evidence="1">Bacterial flagellum</location>
    </subcellularLocation>
    <subcellularLocation>
        <location evidence="2">Secreted</location>
    </subcellularLocation>
</comment>
<dbReference type="GO" id="GO:0009424">
    <property type="term" value="C:bacterial-type flagellum hook"/>
    <property type="evidence" value="ECO:0007669"/>
    <property type="project" value="InterPro"/>
</dbReference>
<dbReference type="STRING" id="357809.Cphy_0305"/>
<dbReference type="EMBL" id="CP000885">
    <property type="protein sequence ID" value="ABX40692.1"/>
    <property type="molecule type" value="Genomic_DNA"/>
</dbReference>
<sequence>MSLMSSLYVGVSGLQVSQNGLNTTGHNLANVETEGYVRQQTVLQTSQYRTIGQSYISPMQLGLGAETAAVRQVRDIFLDKSYRQELGRRGFYDSQYETVSEIENLMGELEGVAFQDSIADFWKNLQELAKEPDSLVKRASLVETSVGFVERSENLFKQLRDYQLNLNLKITNTISRINEIGDQISSLNDRICAYESNRVEHANDLRDTRNKLLDELSQMITITYRENADGRVTVNAEGVPFVTEDLTHHMGSMTVTQIRQRQLDEDEFNSTGMMENSDMLIPIWPTYGNVEVFNRDLIPNPVDNSDIGSLKGLILARGTKVAKATDIPIAPNKDNYLDEFGDLKEDEYNLALKDYKEAVKTYNKTIEPSIVMSTQAQYDQLIHGIVTKINDILCPNKEVVIAAGTTIQLSNGDTYTYDKDTVIKIFDDENAPIGINGEGGTELFSRKSMPRYMDYQEITLANGDTILAKIYNEEDEANNYSLYTVGELVVNQEMIEDKSKIPLSQSSNTGDYDIKTTERLLKAWQEPFATLSPNTLTKSNINDYYNALIGGIATTGERYHTIVKSQEGMVTSIDNQRQSVLGVASDDELTSLIKFQHAYNAAARYINVIDQMLEHIVTRI</sequence>
<feature type="domain" description="Flagellar basal-body/hook protein C-terminal" evidence="8">
    <location>
        <begin position="582"/>
        <end position="615"/>
    </location>
</feature>
<dbReference type="Pfam" id="PF06429">
    <property type="entry name" value="Flg_bbr_C"/>
    <property type="match status" value="1"/>
</dbReference>
<dbReference type="InterPro" id="IPR001444">
    <property type="entry name" value="Flag_bb_rod_N"/>
</dbReference>
<comment type="similarity">
    <text evidence="3">Belongs to the flagella basal body rod proteins family.</text>
</comment>
<dbReference type="SUPFAM" id="SSF64518">
    <property type="entry name" value="Phase 1 flagellin"/>
    <property type="match status" value="1"/>
</dbReference>
<evidence type="ECO:0000256" key="6">
    <source>
        <dbReference type="ARBA" id="ARBA00023143"/>
    </source>
</evidence>
<accession>A9KSP8</accession>
<keyword evidence="10" id="KW-0282">Flagellum</keyword>
<proteinExistence type="inferred from homology"/>
<evidence type="ECO:0000259" key="8">
    <source>
        <dbReference type="Pfam" id="PF06429"/>
    </source>
</evidence>
<dbReference type="GO" id="GO:0005198">
    <property type="term" value="F:structural molecule activity"/>
    <property type="evidence" value="ECO:0007669"/>
    <property type="project" value="InterPro"/>
</dbReference>
<keyword evidence="11" id="KW-1185">Reference proteome</keyword>
<evidence type="ECO:0000256" key="1">
    <source>
        <dbReference type="ARBA" id="ARBA00004365"/>
    </source>
</evidence>
<evidence type="ECO:0000259" key="7">
    <source>
        <dbReference type="Pfam" id="PF00460"/>
    </source>
</evidence>
<reference evidence="11" key="1">
    <citation type="submission" date="2007-11" db="EMBL/GenBank/DDBJ databases">
        <title>Complete genome sequence of Clostridium phytofermentans ISDg.</title>
        <authorList>
            <person name="Leschine S.B."/>
            <person name="Warnick T.A."/>
            <person name="Blanchard J.L."/>
            <person name="Schnell D.J."/>
            <person name="Petit E.L."/>
            <person name="LaTouf W.G."/>
            <person name="Copeland A."/>
            <person name="Lucas S."/>
            <person name="Lapidus A."/>
            <person name="Barry K."/>
            <person name="Glavina del Rio T."/>
            <person name="Dalin E."/>
            <person name="Tice H."/>
            <person name="Pitluck S."/>
            <person name="Kiss H."/>
            <person name="Brettin T."/>
            <person name="Bruce D."/>
            <person name="Detter J.C."/>
            <person name="Han C."/>
            <person name="Kuske C."/>
            <person name="Schmutz J."/>
            <person name="Larimer F."/>
            <person name="Land M."/>
            <person name="Hauser L."/>
            <person name="Kyrpides N."/>
            <person name="Kim E.A."/>
            <person name="Richardson P."/>
        </authorList>
    </citation>
    <scope>NUCLEOTIDE SEQUENCE [LARGE SCALE GENOMIC DNA]</scope>
    <source>
        <strain evidence="11">ATCC 700394 / DSM 18823 / ISDg</strain>
    </source>
</reference>
<gene>
    <name evidence="10" type="ordered locus">Cphy_0305</name>
</gene>
<dbReference type="NCBIfam" id="TIGR02492">
    <property type="entry name" value="flgK_ends"/>
    <property type="match status" value="1"/>
</dbReference>